<name>A0A3M9MQ86_9BACT</name>
<reference evidence="1 2" key="1">
    <citation type="submission" date="2018-11" db="EMBL/GenBank/DDBJ databases">
        <title>Rufibacter latericius sp. nov., isolated from water in Baiyang Lake.</title>
        <authorList>
            <person name="Yang Y."/>
        </authorList>
    </citation>
    <scope>NUCLEOTIDE SEQUENCE [LARGE SCALE GENOMIC DNA]</scope>
    <source>
        <strain evidence="1 2">MCC P1</strain>
    </source>
</reference>
<protein>
    <submittedName>
        <fullName evidence="1">Uncharacterized protein</fullName>
    </submittedName>
</protein>
<accession>A0A3M9MQ86</accession>
<proteinExistence type="predicted"/>
<comment type="caution">
    <text evidence="1">The sequence shown here is derived from an EMBL/GenBank/DDBJ whole genome shotgun (WGS) entry which is preliminary data.</text>
</comment>
<keyword evidence="2" id="KW-1185">Reference proteome</keyword>
<dbReference type="RefSeq" id="WP_123133835.1">
    <property type="nucleotide sequence ID" value="NZ_RJJE01000017.1"/>
</dbReference>
<sequence>MKKLRLKHVATSLNISVSTIVEFFVSKGIEVENKPTSLITTEQFDMLADELALAANRAAQKVRQQVEPVTGIKVIGNIKFKGRQKPLNCELNLDSLIQALRLAYEGLRTPKITPQDLFSSDILTSDFAESVKCFKPKSGIAQSTIISLIQNLPSKKSAFAYPSLEGYKELYKWKSDSSKSVYKDLFFSEEHVQRLTAEIVKAECYGFGSVKRYIKALALGKRCVDHSDKRPDLDNRQRIQRIITPQLFHVFSGEEDESRAAINSNGFSIFNYRQHREACSNFTGFKTRLQHGRQKDIYRQGQIMQPVGRG</sequence>
<evidence type="ECO:0000313" key="1">
    <source>
        <dbReference type="EMBL" id="RNI27367.1"/>
    </source>
</evidence>
<dbReference type="Proteomes" id="UP000271010">
    <property type="component" value="Unassembled WGS sequence"/>
</dbReference>
<dbReference type="EMBL" id="RJJE01000017">
    <property type="protein sequence ID" value="RNI27367.1"/>
    <property type="molecule type" value="Genomic_DNA"/>
</dbReference>
<dbReference type="AlphaFoldDB" id="A0A3M9MQ86"/>
<gene>
    <name evidence="1" type="ORF">EFA69_14605</name>
</gene>
<evidence type="ECO:0000313" key="2">
    <source>
        <dbReference type="Proteomes" id="UP000271010"/>
    </source>
</evidence>
<organism evidence="1 2">
    <name type="scientific">Rufibacter immobilis</name>
    <dbReference type="NCBI Taxonomy" id="1348778"/>
    <lineage>
        <taxon>Bacteria</taxon>
        <taxon>Pseudomonadati</taxon>
        <taxon>Bacteroidota</taxon>
        <taxon>Cytophagia</taxon>
        <taxon>Cytophagales</taxon>
        <taxon>Hymenobacteraceae</taxon>
        <taxon>Rufibacter</taxon>
    </lineage>
</organism>